<proteinExistence type="predicted"/>
<feature type="compositionally biased region" description="Pro residues" evidence="1">
    <location>
        <begin position="1"/>
        <end position="11"/>
    </location>
</feature>
<feature type="compositionally biased region" description="Polar residues" evidence="1">
    <location>
        <begin position="119"/>
        <end position="149"/>
    </location>
</feature>
<feature type="region of interest" description="Disordered" evidence="1">
    <location>
        <begin position="1"/>
        <end position="20"/>
    </location>
</feature>
<evidence type="ECO:0000256" key="1">
    <source>
        <dbReference type="SAM" id="MobiDB-lite"/>
    </source>
</evidence>
<feature type="compositionally biased region" description="Polar residues" evidence="1">
    <location>
        <begin position="73"/>
        <end position="85"/>
    </location>
</feature>
<gene>
    <name evidence="2" type="ORF">FBEOM_5923</name>
</gene>
<dbReference type="EMBL" id="PVQB02000246">
    <property type="protein sequence ID" value="KAF4340226.1"/>
    <property type="molecule type" value="Genomic_DNA"/>
</dbReference>
<accession>A0A9P5DWV7</accession>
<reference evidence="2" key="2">
    <citation type="submission" date="2020-02" db="EMBL/GenBank/DDBJ databases">
        <title>Identification and distribution of gene clusters putatively required for synthesis of sphingolipid metabolism inhibitors in phylogenetically diverse species of the filamentous fungus Fusarium.</title>
        <authorList>
            <person name="Kim H.-S."/>
            <person name="Busman M."/>
            <person name="Brown D.W."/>
            <person name="Divon H."/>
            <person name="Uhlig S."/>
            <person name="Proctor R.H."/>
        </authorList>
    </citation>
    <scope>NUCLEOTIDE SEQUENCE</scope>
    <source>
        <strain evidence="2">NRRL 25174</strain>
    </source>
</reference>
<reference evidence="2" key="1">
    <citation type="journal article" date="2017" name="Mycologia">
        <title>Fusarium algeriense, sp. nov., a novel toxigenic crown rot pathogen of durum wheat from Algeria is nested in the Fusarium burgessii species complex.</title>
        <authorList>
            <person name="Laraba I."/>
            <person name="Keddad A."/>
            <person name="Boureghda H."/>
            <person name="Abdallah N."/>
            <person name="Vaughan M.M."/>
            <person name="Proctor R.H."/>
            <person name="Busman M."/>
            <person name="O'Donnell K."/>
        </authorList>
    </citation>
    <scope>NUCLEOTIDE SEQUENCE</scope>
    <source>
        <strain evidence="2">NRRL 25174</strain>
    </source>
</reference>
<comment type="caution">
    <text evidence="2">The sequence shown here is derived from an EMBL/GenBank/DDBJ whole genome shotgun (WGS) entry which is preliminary data.</text>
</comment>
<dbReference type="AlphaFoldDB" id="A0A9P5DWV7"/>
<evidence type="ECO:0000313" key="2">
    <source>
        <dbReference type="EMBL" id="KAF4340226.1"/>
    </source>
</evidence>
<feature type="region of interest" description="Disordered" evidence="1">
    <location>
        <begin position="29"/>
        <end position="149"/>
    </location>
</feature>
<dbReference type="Proteomes" id="UP000730481">
    <property type="component" value="Unassembled WGS sequence"/>
</dbReference>
<sequence length="272" mass="29872">MPKSAPPPRPSPWRANPYGTWISQEFAQESYRHRTTGTRFNGPPYGMQPQQVWGPPDLGSLELPYQEPPSRYGMSNSIEDGNRPQSFLPLPYCSKNTERSQEEPLERPAASTGDPGNAQPVQKAQSQKAEGPNAQSQQPERQTRPLTRVSSMVLQAVTRGSRRGKQIPDLRVISNSKGSDTQSNVYSKVPVVAKTISFNVDDEEALLKAYRHVKAMNPSVSVGGIMFCSGNNGAASDIDTISWKSISGRSGLGKQFSFESNGQKVNVIHRQS</sequence>
<organism evidence="2 3">
    <name type="scientific">Fusarium beomiforme</name>
    <dbReference type="NCBI Taxonomy" id="44412"/>
    <lineage>
        <taxon>Eukaryota</taxon>
        <taxon>Fungi</taxon>
        <taxon>Dikarya</taxon>
        <taxon>Ascomycota</taxon>
        <taxon>Pezizomycotina</taxon>
        <taxon>Sordariomycetes</taxon>
        <taxon>Hypocreomycetidae</taxon>
        <taxon>Hypocreales</taxon>
        <taxon>Nectriaceae</taxon>
        <taxon>Fusarium</taxon>
        <taxon>Fusarium burgessii species complex</taxon>
    </lineage>
</organism>
<keyword evidence="3" id="KW-1185">Reference proteome</keyword>
<dbReference type="OrthoDB" id="5096204at2759"/>
<evidence type="ECO:0000313" key="3">
    <source>
        <dbReference type="Proteomes" id="UP000730481"/>
    </source>
</evidence>
<protein>
    <submittedName>
        <fullName evidence="2">Uncharacterized protein</fullName>
    </submittedName>
</protein>
<name>A0A9P5DWV7_9HYPO</name>
<feature type="compositionally biased region" description="Basic and acidic residues" evidence="1">
    <location>
        <begin position="96"/>
        <end position="106"/>
    </location>
</feature>